<dbReference type="PRINTS" id="PR01386">
    <property type="entry name" value="CCMCBIOGNSIS"/>
</dbReference>
<dbReference type="Pfam" id="PF01578">
    <property type="entry name" value="Cytochrom_C_asm"/>
    <property type="match status" value="1"/>
</dbReference>
<evidence type="ECO:0000256" key="3">
    <source>
        <dbReference type="ARBA" id="ARBA00022692"/>
    </source>
</evidence>
<reference evidence="9" key="1">
    <citation type="submission" date="2018-05" db="EMBL/GenBank/DDBJ databases">
        <authorList>
            <person name="Lanie J.A."/>
            <person name="Ng W.-L."/>
            <person name="Kazmierczak K.M."/>
            <person name="Andrzejewski T.M."/>
            <person name="Davidsen T.M."/>
            <person name="Wayne K.J."/>
            <person name="Tettelin H."/>
            <person name="Glass J.I."/>
            <person name="Rusch D."/>
            <person name="Podicherti R."/>
            <person name="Tsui H.-C.T."/>
            <person name="Winkler M.E."/>
        </authorList>
    </citation>
    <scope>NUCLEOTIDE SEQUENCE</scope>
</reference>
<feature type="transmembrane region" description="Helical" evidence="7">
    <location>
        <begin position="42"/>
        <end position="66"/>
    </location>
</feature>
<keyword evidence="5 7" id="KW-1133">Transmembrane helix</keyword>
<dbReference type="GO" id="GO:0020037">
    <property type="term" value="F:heme binding"/>
    <property type="evidence" value="ECO:0007669"/>
    <property type="project" value="InterPro"/>
</dbReference>
<comment type="similarity">
    <text evidence="2">Belongs to the CcmC/CycZ/HelC family.</text>
</comment>
<protein>
    <recommendedName>
        <fullName evidence="8">Cytochrome c assembly protein domain-containing protein</fullName>
    </recommendedName>
</protein>
<accession>A0A381VD41</accession>
<name>A0A381VD41_9ZZZZ</name>
<dbReference type="AlphaFoldDB" id="A0A381VD41"/>
<evidence type="ECO:0000256" key="7">
    <source>
        <dbReference type="SAM" id="Phobius"/>
    </source>
</evidence>
<keyword evidence="6 7" id="KW-0472">Membrane</keyword>
<dbReference type="PANTHER" id="PTHR30071:SF1">
    <property type="entry name" value="CYTOCHROME B_B6 PROTEIN-RELATED"/>
    <property type="match status" value="1"/>
</dbReference>
<organism evidence="9">
    <name type="scientific">marine metagenome</name>
    <dbReference type="NCBI Taxonomy" id="408172"/>
    <lineage>
        <taxon>unclassified sequences</taxon>
        <taxon>metagenomes</taxon>
        <taxon>ecological metagenomes</taxon>
    </lineage>
</organism>
<dbReference type="GO" id="GO:0005886">
    <property type="term" value="C:plasma membrane"/>
    <property type="evidence" value="ECO:0007669"/>
    <property type="project" value="TreeGrafter"/>
</dbReference>
<dbReference type="EMBL" id="UINC01008429">
    <property type="protein sequence ID" value="SVA37941.1"/>
    <property type="molecule type" value="Genomic_DNA"/>
</dbReference>
<evidence type="ECO:0000313" key="9">
    <source>
        <dbReference type="EMBL" id="SVA37941.1"/>
    </source>
</evidence>
<dbReference type="GO" id="GO:0015232">
    <property type="term" value="F:heme transmembrane transporter activity"/>
    <property type="evidence" value="ECO:0007669"/>
    <property type="project" value="InterPro"/>
</dbReference>
<dbReference type="InterPro" id="IPR002541">
    <property type="entry name" value="Cyt_c_assembly"/>
</dbReference>
<evidence type="ECO:0000256" key="5">
    <source>
        <dbReference type="ARBA" id="ARBA00022989"/>
    </source>
</evidence>
<dbReference type="PANTHER" id="PTHR30071">
    <property type="entry name" value="HEME EXPORTER PROTEIN C"/>
    <property type="match status" value="1"/>
</dbReference>
<dbReference type="GO" id="GO:0017004">
    <property type="term" value="P:cytochrome complex assembly"/>
    <property type="evidence" value="ECO:0007669"/>
    <property type="project" value="UniProtKB-KW"/>
</dbReference>
<proteinExistence type="inferred from homology"/>
<keyword evidence="4" id="KW-0201">Cytochrome c-type biogenesis</keyword>
<feature type="transmembrane region" description="Helical" evidence="7">
    <location>
        <begin position="78"/>
        <end position="98"/>
    </location>
</feature>
<evidence type="ECO:0000259" key="8">
    <source>
        <dbReference type="Pfam" id="PF01578"/>
    </source>
</evidence>
<sequence>MKSRLFPVLVGLSLFFLVTAPLLIVRAPYESTMGLVQKIFYVHFPAWIAMFLSIFVLGIASGIFLFRRTPAADRLAVASAEVAVTFGLMGLITGPLWGIKAWGVWWQWDARLTMAVILEMILVAYLLLRQYGGAGSNRLAAGLGIFAMGNVPFLYVSTEIWRTIHPRTSVVPTLPVDFGLPLWWTVAGFMVLCVAFLTARGRLEEQRASLDQLYLALEED</sequence>
<feature type="transmembrane region" description="Helical" evidence="7">
    <location>
        <begin position="178"/>
        <end position="199"/>
    </location>
</feature>
<evidence type="ECO:0000256" key="4">
    <source>
        <dbReference type="ARBA" id="ARBA00022748"/>
    </source>
</evidence>
<feature type="transmembrane region" description="Helical" evidence="7">
    <location>
        <begin position="110"/>
        <end position="128"/>
    </location>
</feature>
<gene>
    <name evidence="9" type="ORF">METZ01_LOCUS90795</name>
</gene>
<dbReference type="InterPro" id="IPR045062">
    <property type="entry name" value="Cyt_c_biogenesis_CcsA/CcmC"/>
</dbReference>
<feature type="domain" description="Cytochrome c assembly protein" evidence="8">
    <location>
        <begin position="6"/>
        <end position="165"/>
    </location>
</feature>
<feature type="transmembrane region" description="Helical" evidence="7">
    <location>
        <begin position="140"/>
        <end position="158"/>
    </location>
</feature>
<dbReference type="InterPro" id="IPR003557">
    <property type="entry name" value="Cyt_c_biogenesis_CcmC"/>
</dbReference>
<keyword evidence="3 7" id="KW-0812">Transmembrane</keyword>
<evidence type="ECO:0000256" key="6">
    <source>
        <dbReference type="ARBA" id="ARBA00023136"/>
    </source>
</evidence>
<comment type="subcellular location">
    <subcellularLocation>
        <location evidence="1">Membrane</location>
        <topology evidence="1">Multi-pass membrane protein</topology>
    </subcellularLocation>
</comment>
<evidence type="ECO:0000256" key="2">
    <source>
        <dbReference type="ARBA" id="ARBA00005840"/>
    </source>
</evidence>
<evidence type="ECO:0000256" key="1">
    <source>
        <dbReference type="ARBA" id="ARBA00004141"/>
    </source>
</evidence>